<evidence type="ECO:0000313" key="2">
    <source>
        <dbReference type="EMBL" id="MEO3940042.1"/>
    </source>
</evidence>
<comment type="caution">
    <text evidence="2">The sequence shown here is derived from an EMBL/GenBank/DDBJ whole genome shotgun (WGS) entry which is preliminary data.</text>
</comment>
<feature type="region of interest" description="Disordered" evidence="1">
    <location>
        <begin position="1"/>
        <end position="53"/>
    </location>
</feature>
<protein>
    <submittedName>
        <fullName evidence="2">Uncharacterized protein</fullName>
    </submittedName>
</protein>
<dbReference type="EMBL" id="JBBMFV010000004">
    <property type="protein sequence ID" value="MEO3940042.1"/>
    <property type="molecule type" value="Genomic_DNA"/>
</dbReference>
<organism evidence="2 3">
    <name type="scientific">Paenarthrobacter nicotinovorans</name>
    <name type="common">Arthrobacter nicotinovorans</name>
    <dbReference type="NCBI Taxonomy" id="29320"/>
    <lineage>
        <taxon>Bacteria</taxon>
        <taxon>Bacillati</taxon>
        <taxon>Actinomycetota</taxon>
        <taxon>Actinomycetes</taxon>
        <taxon>Micrococcales</taxon>
        <taxon>Micrococcaceae</taxon>
        <taxon>Paenarthrobacter</taxon>
    </lineage>
</organism>
<reference evidence="2 3" key="1">
    <citation type="journal article" date="2024" name="Appl. Microbiol. Biotechnol.">
        <title>Biosynthetic gene clusters with biotechnological applications in novel Antarctic isolates from Actinomycetota.</title>
        <authorList>
            <person name="Bruna P."/>
            <person name="Nunez-Montero K."/>
            <person name="Contreras M.J."/>
            <person name="Leal K."/>
            <person name="Garcia M."/>
            <person name="Abanto M."/>
            <person name="Barrientos L."/>
        </authorList>
    </citation>
    <scope>NUCLEOTIDE SEQUENCE [LARGE SCALE GENOMIC DNA]</scope>
    <source>
        <strain evidence="2 3">Se16.17</strain>
    </source>
</reference>
<dbReference type="RefSeq" id="WP_081733408.1">
    <property type="nucleotide sequence ID" value="NZ_JAVDRC010000002.1"/>
</dbReference>
<dbReference type="Proteomes" id="UP001448614">
    <property type="component" value="Unassembled WGS sequence"/>
</dbReference>
<gene>
    <name evidence="2" type="ORF">V3C41_03025</name>
</gene>
<feature type="compositionally biased region" description="Polar residues" evidence="1">
    <location>
        <begin position="30"/>
        <end position="43"/>
    </location>
</feature>
<accession>A0ABV0GNB5</accession>
<evidence type="ECO:0000256" key="1">
    <source>
        <dbReference type="SAM" id="MobiDB-lite"/>
    </source>
</evidence>
<name>A0ABV0GNB5_PAENI</name>
<sequence>MDFPLFHDPLQGSVSVDASVREPKPHRQPRSSNRPARQGTGPSTPGRAVRQREVAKVAEDLRALMERSGARG</sequence>
<keyword evidence="3" id="KW-1185">Reference proteome</keyword>
<proteinExistence type="predicted"/>
<evidence type="ECO:0000313" key="3">
    <source>
        <dbReference type="Proteomes" id="UP001448614"/>
    </source>
</evidence>